<accession>A0ABX8F7U0</accession>
<dbReference type="PANTHER" id="PTHR40053">
    <property type="entry name" value="SPORULATION-CONTROL PROTEIN SPO0M"/>
    <property type="match status" value="1"/>
</dbReference>
<proteinExistence type="predicted"/>
<evidence type="ECO:0000313" key="2">
    <source>
        <dbReference type="Proteomes" id="UP000679247"/>
    </source>
</evidence>
<reference evidence="1 2" key="1">
    <citation type="submission" date="2021-03" db="EMBL/GenBank/DDBJ databases">
        <title>The first data on the complete genome of the tetrodotoxin-producing bacterium.</title>
        <authorList>
            <person name="Melnikova D.I."/>
            <person name="Nijland R."/>
            <person name="Magarlamov T.Y."/>
        </authorList>
    </citation>
    <scope>NUCLEOTIDE SEQUENCE [LARGE SCALE GENOMIC DNA]</scope>
    <source>
        <strain evidence="1 2">1839</strain>
    </source>
</reference>
<organism evidence="1 2">
    <name type="scientific">Cytobacillus gottheilii</name>
    <dbReference type="NCBI Taxonomy" id="859144"/>
    <lineage>
        <taxon>Bacteria</taxon>
        <taxon>Bacillati</taxon>
        <taxon>Bacillota</taxon>
        <taxon>Bacilli</taxon>
        <taxon>Bacillales</taxon>
        <taxon>Bacillaceae</taxon>
        <taxon>Cytobacillus</taxon>
    </lineage>
</organism>
<dbReference type="PANTHER" id="PTHR40053:SF1">
    <property type="entry name" value="SPORULATION-CONTROL PROTEIN SPO0M"/>
    <property type="match status" value="1"/>
</dbReference>
<dbReference type="EMBL" id="CP071709">
    <property type="protein sequence ID" value="QVY60039.1"/>
    <property type="molecule type" value="Genomic_DNA"/>
</dbReference>
<sequence>MSFFNKMLASVGIGSAKVDTKLESDKVMPGSEVKGIVEIQGGNTEQHISDIYLTLNTTYIKESDDKKVNVTGQIERYHITEAFTLNANERREIPFSFILPLDTPLSYGRTKVWLATGLDIKNAVDPTDKDYITVIPNELVNSVLHAVSNLGFRIREVECEQAPHRLRKRLPFIQEFEFVPTSGAFRGRLDELEIVFFPVSQNQTEILMQVDRKARGLGGFLSEALSMDESNLRLMIHQSDIPNLQQKLQSVIAQYS</sequence>
<dbReference type="Pfam" id="PF07070">
    <property type="entry name" value="Spo0M"/>
    <property type="match status" value="1"/>
</dbReference>
<dbReference type="Proteomes" id="UP000679247">
    <property type="component" value="Chromosome"/>
</dbReference>
<name>A0ABX8F7U0_9BACI</name>
<dbReference type="InterPro" id="IPR009776">
    <property type="entry name" value="Spore_0_M"/>
</dbReference>
<protein>
    <submittedName>
        <fullName evidence="1">Sporulation protein</fullName>
    </submittedName>
</protein>
<evidence type="ECO:0000313" key="1">
    <source>
        <dbReference type="EMBL" id="QVY60039.1"/>
    </source>
</evidence>
<keyword evidence="2" id="KW-1185">Reference proteome</keyword>
<gene>
    <name evidence="1" type="ORF">J1899_13425</name>
</gene>
<dbReference type="RefSeq" id="WP_066444585.1">
    <property type="nucleotide sequence ID" value="NZ_CANKUS010000028.1"/>
</dbReference>